<dbReference type="GO" id="GO:0003676">
    <property type="term" value="F:nucleic acid binding"/>
    <property type="evidence" value="ECO:0007669"/>
    <property type="project" value="InterPro"/>
</dbReference>
<evidence type="ECO:0000259" key="2">
    <source>
        <dbReference type="Pfam" id="PF02272"/>
    </source>
</evidence>
<evidence type="ECO:0000259" key="1">
    <source>
        <dbReference type="Pfam" id="PF01368"/>
    </source>
</evidence>
<reference evidence="3 4" key="1">
    <citation type="submission" date="2017-09" db="EMBL/GenBank/DDBJ databases">
        <title>SPAdes assembly of the Mesoplasma lactucae genome.</title>
        <authorList>
            <person name="Knight T.F."/>
            <person name="Rubinstein R."/>
            <person name="Citino T."/>
        </authorList>
    </citation>
    <scope>NUCLEOTIDE SEQUENCE [LARGE SCALE GENOMIC DNA]</scope>
    <source>
        <strain evidence="3 4">831-C4</strain>
    </source>
</reference>
<dbReference type="OrthoDB" id="9803668at2"/>
<dbReference type="Proteomes" id="UP000232227">
    <property type="component" value="Chromosome"/>
</dbReference>
<gene>
    <name evidence="3" type="ORF">CP520_03415</name>
</gene>
<dbReference type="InterPro" id="IPR051319">
    <property type="entry name" value="Oligoribo/pAp-PDE_c-di-AMP_PDE"/>
</dbReference>
<proteinExistence type="predicted"/>
<dbReference type="EMBL" id="CP023668">
    <property type="protein sequence ID" value="ATG97759.1"/>
    <property type="molecule type" value="Genomic_DNA"/>
</dbReference>
<dbReference type="AlphaFoldDB" id="A0A291ISH9"/>
<dbReference type="Pfam" id="PF02272">
    <property type="entry name" value="DHHA1"/>
    <property type="match status" value="1"/>
</dbReference>
<dbReference type="PANTHER" id="PTHR47618:SF1">
    <property type="entry name" value="BIFUNCTIONAL OLIGORIBONUCLEASE AND PAP PHOSPHATASE NRNA"/>
    <property type="match status" value="1"/>
</dbReference>
<feature type="domain" description="DHHA1" evidence="2">
    <location>
        <begin position="243"/>
        <end position="314"/>
    </location>
</feature>
<feature type="domain" description="DDH" evidence="1">
    <location>
        <begin position="23"/>
        <end position="156"/>
    </location>
</feature>
<dbReference type="InterPro" id="IPR003156">
    <property type="entry name" value="DHHA1_dom"/>
</dbReference>
<evidence type="ECO:0000313" key="4">
    <source>
        <dbReference type="Proteomes" id="UP000232227"/>
    </source>
</evidence>
<protein>
    <submittedName>
        <fullName evidence="3">Phosphoesterase</fullName>
    </submittedName>
</protein>
<dbReference type="Gene3D" id="3.90.1640.10">
    <property type="entry name" value="inorganic pyrophosphatase (n-terminal core)"/>
    <property type="match status" value="1"/>
</dbReference>
<name>A0A291ISH9_9MOLU</name>
<dbReference type="SUPFAM" id="SSF64182">
    <property type="entry name" value="DHH phosphoesterases"/>
    <property type="match status" value="1"/>
</dbReference>
<dbReference type="PANTHER" id="PTHR47618">
    <property type="entry name" value="BIFUNCTIONAL OLIGORIBONUCLEASE AND PAP PHOSPHATASE NRNA"/>
    <property type="match status" value="1"/>
</dbReference>
<dbReference type="KEGG" id="mlac:CP520_03415"/>
<dbReference type="InterPro" id="IPR038763">
    <property type="entry name" value="DHH_sf"/>
</dbReference>
<keyword evidence="4" id="KW-1185">Reference proteome</keyword>
<evidence type="ECO:0000313" key="3">
    <source>
        <dbReference type="EMBL" id="ATG97759.1"/>
    </source>
</evidence>
<sequence length="316" mass="35552">MKELKKTEIDKELNEMIEKFHTIIIAKHVVPDWDAQGSAIGLANIIADNYKDKEVIVVGTRLDNDNSFSDKNLTDEQIKEALVIVVDTANIPRIDFPKWQEAKCVFKIDHHLIVDQYGDYNMVVESAIACAQVVTLWAKKMKLAISKVAAMNLYKGIVTDSGRFLFDQTDDETFIAASTLMDAGVDLNQIQKDLYLSDLNVQKWRMHAFSEMQLTPDGVGYIIAKKADYEAYKVPETRAVACLSTLSGIKEIKIWFTVIEYTDFIGVELRSRDYAINSIARDFNGGGHKLASGCKLQSFEEVPKLVKACQDLIKQG</sequence>
<dbReference type="InterPro" id="IPR001667">
    <property type="entry name" value="DDH_dom"/>
</dbReference>
<organism evidence="3 4">
    <name type="scientific">Mesoplasma lactucae ATCC 49193</name>
    <dbReference type="NCBI Taxonomy" id="81460"/>
    <lineage>
        <taxon>Bacteria</taxon>
        <taxon>Bacillati</taxon>
        <taxon>Mycoplasmatota</taxon>
        <taxon>Mollicutes</taxon>
        <taxon>Entomoplasmatales</taxon>
        <taxon>Entomoplasmataceae</taxon>
        <taxon>Mesoplasma</taxon>
    </lineage>
</organism>
<dbReference type="Pfam" id="PF01368">
    <property type="entry name" value="DHH"/>
    <property type="match status" value="1"/>
</dbReference>
<dbReference type="Gene3D" id="3.10.310.30">
    <property type="match status" value="1"/>
</dbReference>
<dbReference type="RefSeq" id="WP_096863051.1">
    <property type="nucleotide sequence ID" value="NZ_CP023668.1"/>
</dbReference>
<accession>A0A291ISH9</accession>